<name>A0ABW4TN26_9ACTN</name>
<dbReference type="SUPFAM" id="SSF103473">
    <property type="entry name" value="MFS general substrate transporter"/>
    <property type="match status" value="1"/>
</dbReference>
<feature type="transmembrane region" description="Helical" evidence="2">
    <location>
        <begin position="147"/>
        <end position="165"/>
    </location>
</feature>
<keyword evidence="2" id="KW-1133">Transmembrane helix</keyword>
<feature type="compositionally biased region" description="Basic residues" evidence="1">
    <location>
        <begin position="62"/>
        <end position="74"/>
    </location>
</feature>
<feature type="transmembrane region" description="Helical" evidence="2">
    <location>
        <begin position="117"/>
        <end position="135"/>
    </location>
</feature>
<feature type="region of interest" description="Disordered" evidence="1">
    <location>
        <begin position="1"/>
        <end position="75"/>
    </location>
</feature>
<sequence length="202" mass="21669">MAEKDSGDGPSLELPSFGLRRRKRDEPAAGPAMEAPDPAPEPPRGTVAIEEPEPEPASEPKRRNREKRTRRRPALKPLPAAALTGAVVGGLLVGLMWAGLQTCDFIRGTSSCQGGGVVMWLAILAFVVILGRFLLRWFGLEETGSTSFLAVGLTAVVVLLFSSNLQSSWMALAMPVIGAVAYALSHWVTTAFVEPTGPERHR</sequence>
<proteinExistence type="predicted"/>
<comment type="caution">
    <text evidence="3">The sequence shown here is derived from an EMBL/GenBank/DDBJ whole genome shotgun (WGS) entry which is preliminary data.</text>
</comment>
<evidence type="ECO:0000313" key="4">
    <source>
        <dbReference type="Proteomes" id="UP001597351"/>
    </source>
</evidence>
<dbReference type="Proteomes" id="UP001597351">
    <property type="component" value="Unassembled WGS sequence"/>
</dbReference>
<accession>A0ABW4TN26</accession>
<protein>
    <submittedName>
        <fullName evidence="3">Uncharacterized protein</fullName>
    </submittedName>
</protein>
<dbReference type="InterPro" id="IPR036259">
    <property type="entry name" value="MFS_trans_sf"/>
</dbReference>
<reference evidence="4" key="1">
    <citation type="journal article" date="2019" name="Int. J. Syst. Evol. Microbiol.">
        <title>The Global Catalogue of Microorganisms (GCM) 10K type strain sequencing project: providing services to taxonomists for standard genome sequencing and annotation.</title>
        <authorList>
            <consortium name="The Broad Institute Genomics Platform"/>
            <consortium name="The Broad Institute Genome Sequencing Center for Infectious Disease"/>
            <person name="Wu L."/>
            <person name="Ma J."/>
        </authorList>
    </citation>
    <scope>NUCLEOTIDE SEQUENCE [LARGE SCALE GENOMIC DNA]</scope>
    <source>
        <strain evidence="4">CGMCC 1.12477</strain>
    </source>
</reference>
<gene>
    <name evidence="3" type="ORF">ACFSDE_11085</name>
</gene>
<dbReference type="EMBL" id="JBHUGD010000003">
    <property type="protein sequence ID" value="MFD1947335.1"/>
    <property type="molecule type" value="Genomic_DNA"/>
</dbReference>
<keyword evidence="4" id="KW-1185">Reference proteome</keyword>
<evidence type="ECO:0000256" key="2">
    <source>
        <dbReference type="SAM" id="Phobius"/>
    </source>
</evidence>
<evidence type="ECO:0000256" key="1">
    <source>
        <dbReference type="SAM" id="MobiDB-lite"/>
    </source>
</evidence>
<feature type="transmembrane region" description="Helical" evidence="2">
    <location>
        <begin position="77"/>
        <end position="97"/>
    </location>
</feature>
<dbReference type="RefSeq" id="WP_343918332.1">
    <property type="nucleotide sequence ID" value="NZ_BAAAJT010000002.1"/>
</dbReference>
<feature type="transmembrane region" description="Helical" evidence="2">
    <location>
        <begin position="171"/>
        <end position="193"/>
    </location>
</feature>
<dbReference type="Gene3D" id="1.20.1250.20">
    <property type="entry name" value="MFS general substrate transporter like domains"/>
    <property type="match status" value="1"/>
</dbReference>
<keyword evidence="2" id="KW-0472">Membrane</keyword>
<evidence type="ECO:0000313" key="3">
    <source>
        <dbReference type="EMBL" id="MFD1947335.1"/>
    </source>
</evidence>
<organism evidence="3 4">
    <name type="scientific">Nocardioides aestuarii</name>
    <dbReference type="NCBI Taxonomy" id="252231"/>
    <lineage>
        <taxon>Bacteria</taxon>
        <taxon>Bacillati</taxon>
        <taxon>Actinomycetota</taxon>
        <taxon>Actinomycetes</taxon>
        <taxon>Propionibacteriales</taxon>
        <taxon>Nocardioidaceae</taxon>
        <taxon>Nocardioides</taxon>
    </lineage>
</organism>
<keyword evidence="2" id="KW-0812">Transmembrane</keyword>